<dbReference type="RefSeq" id="WP_377262676.1">
    <property type="nucleotide sequence ID" value="NZ_JBHLUH010000104.1"/>
</dbReference>
<reference evidence="2 3" key="1">
    <citation type="submission" date="2024-09" db="EMBL/GenBank/DDBJ databases">
        <authorList>
            <person name="Sun Q."/>
            <person name="Mori K."/>
        </authorList>
    </citation>
    <scope>NUCLEOTIDE SEQUENCE [LARGE SCALE GENOMIC DNA]</scope>
    <source>
        <strain evidence="2 3">TBRC 3947</strain>
    </source>
</reference>
<dbReference type="Proteomes" id="UP001589867">
    <property type="component" value="Unassembled WGS sequence"/>
</dbReference>
<evidence type="ECO:0000313" key="3">
    <source>
        <dbReference type="Proteomes" id="UP001589867"/>
    </source>
</evidence>
<dbReference type="EMBL" id="JBHLUH010000104">
    <property type="protein sequence ID" value="MFC0534167.1"/>
    <property type="molecule type" value="Genomic_DNA"/>
</dbReference>
<protein>
    <submittedName>
        <fullName evidence="2">Uncharacterized protein</fullName>
    </submittedName>
</protein>
<gene>
    <name evidence="2" type="ORF">ACFFIA_41925</name>
</gene>
<accession>A0ABV6MIB3</accession>
<name>A0ABV6MIB3_9ACTN</name>
<organism evidence="2 3">
    <name type="scientific">Phytohabitans kaempferiae</name>
    <dbReference type="NCBI Taxonomy" id="1620943"/>
    <lineage>
        <taxon>Bacteria</taxon>
        <taxon>Bacillati</taxon>
        <taxon>Actinomycetota</taxon>
        <taxon>Actinomycetes</taxon>
        <taxon>Micromonosporales</taxon>
        <taxon>Micromonosporaceae</taxon>
    </lineage>
</organism>
<evidence type="ECO:0000256" key="1">
    <source>
        <dbReference type="SAM" id="MobiDB-lite"/>
    </source>
</evidence>
<comment type="caution">
    <text evidence="2">The sequence shown here is derived from an EMBL/GenBank/DDBJ whole genome shotgun (WGS) entry which is preliminary data.</text>
</comment>
<feature type="region of interest" description="Disordered" evidence="1">
    <location>
        <begin position="1"/>
        <end position="27"/>
    </location>
</feature>
<keyword evidence="3" id="KW-1185">Reference proteome</keyword>
<proteinExistence type="predicted"/>
<evidence type="ECO:0000313" key="2">
    <source>
        <dbReference type="EMBL" id="MFC0534167.1"/>
    </source>
</evidence>
<sequence length="91" mass="9753">MNEPGNSFDGSPCGQEGTRRPRLRHARQRGIQSGLCLDVSGAATANGSAVILDLHRCRQPAVAAFVAPTSGLPEHRFEQPPINSIRCIMMA</sequence>